<sequence>MAASLSSISALRIKLHRHSFNPRIISSSASSNPQQFFIISPRLPPKRRFIRPFSLKLSRSFSINSIFNDDKKNSNPSFHHFLAQAQATALTASDATETDDVPSSEVLPRGRIYQETYGCQMNVNDMEIVLSVMKKAGYDEIVTEPESAEIIFINTCAIRDNAEQRVWQRLNYFWFLKRHWKSNVATGRSHSLHPPKVVVLGCMAERLKDKILDSDKMVDVVCGPDAYRDLPRLLEEVENGQKGINTLLSLEETYADISPVRISKDSISAFVSVMRGCNNMCSFCIVPFTRGRERSRPVESIVKEVAELQKEGVKEVTLLGQNVNSYNDEGGDEEEIEGGVNWKLSDGFSSKCKVKKVGLRFADLLDRLSMEFPEMRFSNMLERMRRGYTREAYLELVHKIRSIIPDVGLTSDFICGFCDETEEEHKDTLTLVKSVGYDMAYMFAYSMREKTHAHRNYSDNVPEEIKQKRLTQLIEAFRESTGQCFDSQIGSIQLVLVEGPNKRAPETELIGKSDRGHRVIFANLEVPDWVECRGDRNPRVGDFVKVRVLKSSKASLFGVAIGITTMSEFYNVGQQEGGAPPELPATTVRQLRLAVDRRNNRIHCIWIHFSSCQFHGETEVCITFQILVRVLMSVEAGEDMEFLKREFMEVIKGLICLPIKLPGFRMYKSLQAKERMLKMVRKIVNDRKIAMEKKETKDSGSPNDAIDVLLRDTGESDGTQQRLPLDFISGNIIEMMIPGEDSVPMIMTLAVKYLSDNPLALSCLMEENDELKKRKDESGEGYAWTDYVSLPFTQGVISETLRMANIINAIWRKALEDVEIKGYLIPKGWCVLASLTSVHMDEENYENPDEFDPWRWEKTGASVNSNKFTPFGGGQRLCPGLEFSRLEISIFLHHFVTSYTWVAEEDQIVYFPTVKTKRKLPIMVTPR</sequence>
<dbReference type="SUPFAM" id="SSF48264">
    <property type="entry name" value="Cytochrome P450"/>
    <property type="match status" value="1"/>
</dbReference>
<feature type="domain" description="MTTase N-terminal" evidence="10">
    <location>
        <begin position="110"/>
        <end position="239"/>
    </location>
</feature>
<keyword evidence="7" id="KW-0411">Iron-sulfur</keyword>
<feature type="domain" description="Radical SAM core" evidence="11">
    <location>
        <begin position="263"/>
        <end position="483"/>
    </location>
</feature>
<evidence type="ECO:0000256" key="2">
    <source>
        <dbReference type="ARBA" id="ARBA00022485"/>
    </source>
</evidence>
<evidence type="ECO:0000256" key="5">
    <source>
        <dbReference type="ARBA" id="ARBA00023002"/>
    </source>
</evidence>
<dbReference type="InterPro" id="IPR006638">
    <property type="entry name" value="Elp3/MiaA/NifB-like_rSAM"/>
</dbReference>
<dbReference type="InterPro" id="IPR005839">
    <property type="entry name" value="Methylthiotransferase"/>
</dbReference>
<dbReference type="SFLD" id="SFLDG01082">
    <property type="entry name" value="B12-binding_domain_containing"/>
    <property type="match status" value="1"/>
</dbReference>
<feature type="binding site" description="axial binding residue" evidence="8">
    <location>
        <position position="878"/>
    </location>
    <ligand>
        <name>heme</name>
        <dbReference type="ChEBI" id="CHEBI:30413"/>
    </ligand>
    <ligandPart>
        <name>Fe</name>
        <dbReference type="ChEBI" id="CHEBI:18248"/>
    </ligandPart>
</feature>
<dbReference type="Proteomes" id="UP001177003">
    <property type="component" value="Chromosome 3"/>
</dbReference>
<dbReference type="InterPro" id="IPR058240">
    <property type="entry name" value="rSAM_sf"/>
</dbReference>
<evidence type="ECO:0000256" key="3">
    <source>
        <dbReference type="ARBA" id="ARBA00022691"/>
    </source>
</evidence>
<dbReference type="GO" id="GO:0005506">
    <property type="term" value="F:iron ion binding"/>
    <property type="evidence" value="ECO:0007669"/>
    <property type="project" value="InterPro"/>
</dbReference>
<dbReference type="SFLD" id="SFLDF00413">
    <property type="entry name" value="CDK5RAP1"/>
    <property type="match status" value="1"/>
</dbReference>
<dbReference type="GO" id="GO:0005739">
    <property type="term" value="C:mitochondrion"/>
    <property type="evidence" value="ECO:0007669"/>
    <property type="project" value="TreeGrafter"/>
</dbReference>
<dbReference type="PROSITE" id="PS51918">
    <property type="entry name" value="RADICAL_SAM"/>
    <property type="match status" value="1"/>
</dbReference>
<dbReference type="GO" id="GO:0051539">
    <property type="term" value="F:4 iron, 4 sulfur cluster binding"/>
    <property type="evidence" value="ECO:0007669"/>
    <property type="project" value="UniProtKB-KW"/>
</dbReference>
<dbReference type="AlphaFoldDB" id="A0AA35YMC4"/>
<dbReference type="InterPro" id="IPR013848">
    <property type="entry name" value="Methylthiotransferase_N"/>
</dbReference>
<dbReference type="GO" id="GO:0020037">
    <property type="term" value="F:heme binding"/>
    <property type="evidence" value="ECO:0007669"/>
    <property type="project" value="InterPro"/>
</dbReference>
<keyword evidence="13" id="KW-1185">Reference proteome</keyword>
<dbReference type="PROSITE" id="PS00086">
    <property type="entry name" value="CYTOCHROME_P450"/>
    <property type="match status" value="1"/>
</dbReference>
<dbReference type="InterPro" id="IPR002401">
    <property type="entry name" value="Cyt_P450_E_grp-I"/>
</dbReference>
<dbReference type="PANTHER" id="PTHR43020">
    <property type="entry name" value="CDK5 REGULATORY SUBUNIT-ASSOCIATED PROTEIN 1"/>
    <property type="match status" value="1"/>
</dbReference>
<evidence type="ECO:0000256" key="6">
    <source>
        <dbReference type="ARBA" id="ARBA00023004"/>
    </source>
</evidence>
<keyword evidence="5" id="KW-0560">Oxidoreductase</keyword>
<proteinExistence type="predicted"/>
<keyword evidence="3" id="KW-0949">S-adenosyl-L-methionine</keyword>
<evidence type="ECO:0000259" key="11">
    <source>
        <dbReference type="PROSITE" id="PS51918"/>
    </source>
</evidence>
<evidence type="ECO:0000259" key="10">
    <source>
        <dbReference type="PROSITE" id="PS51449"/>
    </source>
</evidence>
<dbReference type="PRINTS" id="PR00463">
    <property type="entry name" value="EP450I"/>
</dbReference>
<dbReference type="Pfam" id="PF00067">
    <property type="entry name" value="p450"/>
    <property type="match status" value="1"/>
</dbReference>
<dbReference type="InterPro" id="IPR007197">
    <property type="entry name" value="rSAM"/>
</dbReference>
<evidence type="ECO:0000259" key="9">
    <source>
        <dbReference type="PROSITE" id="PS50926"/>
    </source>
</evidence>
<comment type="cofactor">
    <cofactor evidence="8">
        <name>heme</name>
        <dbReference type="ChEBI" id="CHEBI:30413"/>
    </cofactor>
</comment>
<dbReference type="PROSITE" id="PS01278">
    <property type="entry name" value="MTTASE_RADICAL"/>
    <property type="match status" value="1"/>
</dbReference>
<keyword evidence="6 8" id="KW-0408">Iron</keyword>
<accession>A0AA35YMC4</accession>
<evidence type="ECO:0008006" key="14">
    <source>
        <dbReference type="Google" id="ProtNLM"/>
    </source>
</evidence>
<name>A0AA35YMC4_LACSI</name>
<dbReference type="InterPro" id="IPR036396">
    <property type="entry name" value="Cyt_P450_sf"/>
</dbReference>
<evidence type="ECO:0000256" key="4">
    <source>
        <dbReference type="ARBA" id="ARBA00022723"/>
    </source>
</evidence>
<evidence type="ECO:0000256" key="8">
    <source>
        <dbReference type="PIRSR" id="PIRSR602401-1"/>
    </source>
</evidence>
<evidence type="ECO:0000313" key="13">
    <source>
        <dbReference type="Proteomes" id="UP001177003"/>
    </source>
</evidence>
<dbReference type="InterPro" id="IPR038135">
    <property type="entry name" value="Methylthiotransferase_N_sf"/>
</dbReference>
<dbReference type="Pfam" id="PF01938">
    <property type="entry name" value="TRAM"/>
    <property type="match status" value="1"/>
</dbReference>
<dbReference type="Pfam" id="PF04055">
    <property type="entry name" value="Radical_SAM"/>
    <property type="match status" value="1"/>
</dbReference>
<feature type="domain" description="TRAM" evidence="9">
    <location>
        <begin position="486"/>
        <end position="562"/>
    </location>
</feature>
<keyword evidence="4 8" id="KW-0479">Metal-binding</keyword>
<dbReference type="InterPro" id="IPR017972">
    <property type="entry name" value="Cyt_P450_CS"/>
</dbReference>
<dbReference type="Gene3D" id="1.10.630.10">
    <property type="entry name" value="Cytochrome P450"/>
    <property type="match status" value="1"/>
</dbReference>
<keyword evidence="8" id="KW-0349">Heme</keyword>
<dbReference type="FunFam" id="3.40.50.12160:FF:000003">
    <property type="entry name" value="CDK5 regulatory subunit-associated protein 1"/>
    <property type="match status" value="1"/>
</dbReference>
<dbReference type="SMART" id="SM00729">
    <property type="entry name" value="Elp3"/>
    <property type="match status" value="1"/>
</dbReference>
<dbReference type="GO" id="GO:0005829">
    <property type="term" value="C:cytosol"/>
    <property type="evidence" value="ECO:0007669"/>
    <property type="project" value="TreeGrafter"/>
</dbReference>
<dbReference type="GO" id="GO:0035597">
    <property type="term" value="F:tRNA-2-methylthio-N(6)-dimethylallyladenosine(37) synthase activity"/>
    <property type="evidence" value="ECO:0007669"/>
    <property type="project" value="TreeGrafter"/>
</dbReference>
<dbReference type="GO" id="GO:0016705">
    <property type="term" value="F:oxidoreductase activity, acting on paired donors, with incorporation or reduction of molecular oxygen"/>
    <property type="evidence" value="ECO:0007669"/>
    <property type="project" value="InterPro"/>
</dbReference>
<dbReference type="InterPro" id="IPR023404">
    <property type="entry name" value="rSAM_horseshoe"/>
</dbReference>
<protein>
    <recommendedName>
        <fullName evidence="14">CDK5RAP1-like protein</fullName>
    </recommendedName>
</protein>
<dbReference type="SUPFAM" id="SSF102114">
    <property type="entry name" value="Radical SAM enzymes"/>
    <property type="match status" value="1"/>
</dbReference>
<dbReference type="PANTHER" id="PTHR43020:SF2">
    <property type="entry name" value="MITOCHONDRIAL TRNA METHYLTHIOTRANSFERASE CDK5RAP1"/>
    <property type="match status" value="1"/>
</dbReference>
<dbReference type="Gene3D" id="3.40.50.12160">
    <property type="entry name" value="Methylthiotransferase, N-terminal domain"/>
    <property type="match status" value="1"/>
</dbReference>
<organism evidence="12 13">
    <name type="scientific">Lactuca saligna</name>
    <name type="common">Willowleaf lettuce</name>
    <dbReference type="NCBI Taxonomy" id="75948"/>
    <lineage>
        <taxon>Eukaryota</taxon>
        <taxon>Viridiplantae</taxon>
        <taxon>Streptophyta</taxon>
        <taxon>Embryophyta</taxon>
        <taxon>Tracheophyta</taxon>
        <taxon>Spermatophyta</taxon>
        <taxon>Magnoliopsida</taxon>
        <taxon>eudicotyledons</taxon>
        <taxon>Gunneridae</taxon>
        <taxon>Pentapetalae</taxon>
        <taxon>asterids</taxon>
        <taxon>campanulids</taxon>
        <taxon>Asterales</taxon>
        <taxon>Asteraceae</taxon>
        <taxon>Cichorioideae</taxon>
        <taxon>Cichorieae</taxon>
        <taxon>Lactucinae</taxon>
        <taxon>Lactuca</taxon>
    </lineage>
</organism>
<dbReference type="InterPro" id="IPR002792">
    <property type="entry name" value="TRAM_dom"/>
</dbReference>
<dbReference type="SFLD" id="SFLDS00029">
    <property type="entry name" value="Radical_SAM"/>
    <property type="match status" value="2"/>
</dbReference>
<keyword evidence="2" id="KW-0004">4Fe-4S</keyword>
<reference evidence="12" key="1">
    <citation type="submission" date="2023-04" db="EMBL/GenBank/DDBJ databases">
        <authorList>
            <person name="Vijverberg K."/>
            <person name="Xiong W."/>
            <person name="Schranz E."/>
        </authorList>
    </citation>
    <scope>NUCLEOTIDE SEQUENCE</scope>
</reference>
<dbReference type="GO" id="GO:0004497">
    <property type="term" value="F:monooxygenase activity"/>
    <property type="evidence" value="ECO:0007669"/>
    <property type="project" value="InterPro"/>
</dbReference>
<evidence type="ECO:0000313" key="12">
    <source>
        <dbReference type="EMBL" id="CAI9276498.1"/>
    </source>
</evidence>
<gene>
    <name evidence="12" type="ORF">LSALG_LOCUS16472</name>
</gene>
<dbReference type="PROSITE" id="PS51449">
    <property type="entry name" value="MTTASE_N"/>
    <property type="match status" value="1"/>
</dbReference>
<dbReference type="InterPro" id="IPR001128">
    <property type="entry name" value="Cyt_P450"/>
</dbReference>
<dbReference type="SFLD" id="SFLDG01061">
    <property type="entry name" value="methylthiotransferase"/>
    <property type="match status" value="1"/>
</dbReference>
<evidence type="ECO:0000256" key="7">
    <source>
        <dbReference type="ARBA" id="ARBA00023014"/>
    </source>
</evidence>
<dbReference type="Gene3D" id="3.80.30.20">
    <property type="entry name" value="tm_1862 like domain"/>
    <property type="match status" value="1"/>
</dbReference>
<dbReference type="InterPro" id="IPR020612">
    <property type="entry name" value="Methylthiotransferase_CS"/>
</dbReference>
<evidence type="ECO:0000256" key="1">
    <source>
        <dbReference type="ARBA" id="ARBA00001966"/>
    </source>
</evidence>
<dbReference type="EMBL" id="OX465079">
    <property type="protein sequence ID" value="CAI9276498.1"/>
    <property type="molecule type" value="Genomic_DNA"/>
</dbReference>
<dbReference type="PROSITE" id="PS50926">
    <property type="entry name" value="TRAM"/>
    <property type="match status" value="1"/>
</dbReference>
<comment type="cofactor">
    <cofactor evidence="1">
        <name>[4Fe-4S] cluster</name>
        <dbReference type="ChEBI" id="CHEBI:49883"/>
    </cofactor>
</comment>
<dbReference type="Pfam" id="PF00919">
    <property type="entry name" value="UPF0004"/>
    <property type="match status" value="1"/>
</dbReference>